<proteinExistence type="inferred from homology"/>
<keyword evidence="5 6" id="KW-0408">Iron</keyword>
<evidence type="ECO:0000256" key="1">
    <source>
        <dbReference type="ARBA" id="ARBA00010759"/>
    </source>
</evidence>
<name>A0ABN0AA28_AERVM</name>
<gene>
    <name evidence="6 7" type="primary">def</name>
    <name evidence="7" type="ORF">HMPREF0061_0559</name>
</gene>
<keyword evidence="3 6" id="KW-0378">Hydrolase</keyword>
<dbReference type="Gene3D" id="3.90.45.10">
    <property type="entry name" value="Peptide deformylase"/>
    <property type="match status" value="1"/>
</dbReference>
<evidence type="ECO:0000256" key="5">
    <source>
        <dbReference type="ARBA" id="ARBA00023004"/>
    </source>
</evidence>
<comment type="similarity">
    <text evidence="1 6">Belongs to the polypeptide deformylase family.</text>
</comment>
<evidence type="ECO:0000256" key="4">
    <source>
        <dbReference type="ARBA" id="ARBA00022917"/>
    </source>
</evidence>
<dbReference type="InterPro" id="IPR036821">
    <property type="entry name" value="Peptide_deformylase_sf"/>
</dbReference>
<dbReference type="PRINTS" id="PR01576">
    <property type="entry name" value="PDEFORMYLASE"/>
</dbReference>
<dbReference type="HAMAP" id="MF_00163">
    <property type="entry name" value="Pep_deformylase"/>
    <property type="match status" value="1"/>
</dbReference>
<dbReference type="SUPFAM" id="SSF56420">
    <property type="entry name" value="Peptide deformylase"/>
    <property type="match status" value="1"/>
</dbReference>
<evidence type="ECO:0000256" key="3">
    <source>
        <dbReference type="ARBA" id="ARBA00022801"/>
    </source>
</evidence>
<dbReference type="CDD" id="cd00487">
    <property type="entry name" value="Pep_deformylase"/>
    <property type="match status" value="1"/>
</dbReference>
<reference evidence="7 8" key="1">
    <citation type="submission" date="2010-04" db="EMBL/GenBank/DDBJ databases">
        <authorList>
            <person name="Muzny D."/>
            <person name="Qin X."/>
            <person name="Deng J."/>
            <person name="Jiang H."/>
            <person name="Liu Y."/>
            <person name="Qu J."/>
            <person name="Song X.-Z."/>
            <person name="Zhang L."/>
            <person name="Thornton R."/>
            <person name="Coyle M."/>
            <person name="Francisco L."/>
            <person name="Jackson L."/>
            <person name="Javaid M."/>
            <person name="Korchina V."/>
            <person name="Kovar C."/>
            <person name="Mata R."/>
            <person name="Mathew T."/>
            <person name="Ngo R."/>
            <person name="Nguyen L."/>
            <person name="Nguyen N."/>
            <person name="Okwuonu G."/>
            <person name="Ongeri F."/>
            <person name="Pham C."/>
            <person name="Simmons D."/>
            <person name="Wilczek-Boney K."/>
            <person name="Hale W."/>
            <person name="Jakkamsetti A."/>
            <person name="Pham P."/>
            <person name="Ruth R."/>
            <person name="San Lucas F."/>
            <person name="Warren J."/>
            <person name="Zhang J."/>
            <person name="Zhao Z."/>
            <person name="Zhou C."/>
            <person name="Zhu D."/>
            <person name="Lee S."/>
            <person name="Bess C."/>
            <person name="Blankenburg K."/>
            <person name="Forbes L."/>
            <person name="Fu Q."/>
            <person name="Gubbala S."/>
            <person name="Hirani K."/>
            <person name="Jayaseelan J.C."/>
            <person name="Lara F."/>
            <person name="Munidasa M."/>
            <person name="Palculict T."/>
            <person name="Patil S."/>
            <person name="Pu L.-L."/>
            <person name="Saada N."/>
            <person name="Tang L."/>
            <person name="Weissenberger G."/>
            <person name="Zhu Y."/>
            <person name="Hemphill L."/>
            <person name="Shang Y."/>
            <person name="Youmans B."/>
            <person name="Ayvaz T."/>
            <person name="Ross M."/>
            <person name="Santibanez J."/>
            <person name="Aqrawi P."/>
            <person name="Gross S."/>
            <person name="Joshi V."/>
            <person name="Fowler G."/>
            <person name="Nazareth L."/>
            <person name="Reid J."/>
            <person name="Worley K."/>
            <person name="Petrosino J."/>
            <person name="Highlander S."/>
            <person name="Gibbs R."/>
            <person name="Gibbs R."/>
        </authorList>
    </citation>
    <scope>NUCLEOTIDE SEQUENCE [LARGE SCALE GENOMIC DNA]</scope>
    <source>
        <strain evidence="7 8">ATCC 11563</strain>
    </source>
</reference>
<keyword evidence="2 6" id="KW-0479">Metal-binding</keyword>
<feature type="binding site" evidence="6">
    <location>
        <position position="130"/>
    </location>
    <ligand>
        <name>Fe cation</name>
        <dbReference type="ChEBI" id="CHEBI:24875"/>
    </ligand>
</feature>
<comment type="caution">
    <text evidence="7">The sequence shown here is derived from an EMBL/GenBank/DDBJ whole genome shotgun (WGS) entry which is preliminary data.</text>
</comment>
<dbReference type="PANTHER" id="PTHR10458:SF8">
    <property type="entry name" value="PEPTIDE DEFORMYLASE 2"/>
    <property type="match status" value="1"/>
</dbReference>
<evidence type="ECO:0000256" key="6">
    <source>
        <dbReference type="HAMAP-Rule" id="MF_00163"/>
    </source>
</evidence>
<comment type="catalytic activity">
    <reaction evidence="6">
        <text>N-terminal N-formyl-L-methionyl-[peptide] + H2O = N-terminal L-methionyl-[peptide] + formate</text>
        <dbReference type="Rhea" id="RHEA:24420"/>
        <dbReference type="Rhea" id="RHEA-COMP:10639"/>
        <dbReference type="Rhea" id="RHEA-COMP:10640"/>
        <dbReference type="ChEBI" id="CHEBI:15377"/>
        <dbReference type="ChEBI" id="CHEBI:15740"/>
        <dbReference type="ChEBI" id="CHEBI:49298"/>
        <dbReference type="ChEBI" id="CHEBI:64731"/>
        <dbReference type="EC" id="3.5.1.88"/>
    </reaction>
</comment>
<keyword evidence="8" id="KW-1185">Reference proteome</keyword>
<comment type="function">
    <text evidence="6">Removes the formyl group from the N-terminal Met of newly synthesized proteins. Requires at least a dipeptide for an efficient rate of reaction. N-terminal L-methionine is a prerequisite for activity but the enzyme has broad specificity at other positions.</text>
</comment>
<dbReference type="EC" id="3.5.1.88" evidence="6"/>
<feature type="binding site" evidence="6">
    <location>
        <position position="177"/>
    </location>
    <ligand>
        <name>Fe cation</name>
        <dbReference type="ChEBI" id="CHEBI:24875"/>
    </ligand>
</feature>
<feature type="active site" evidence="6">
    <location>
        <position position="174"/>
    </location>
</feature>
<evidence type="ECO:0000256" key="2">
    <source>
        <dbReference type="ARBA" id="ARBA00022723"/>
    </source>
</evidence>
<keyword evidence="4 6" id="KW-0648">Protein biosynthesis</keyword>
<organism evidence="7 8">
    <name type="scientific">Aerococcus viridans (strain ATCC 11563 / DSM 20340 / CCUG 4311 / JCM 20461 / NBRC 12219 / NCTC 8251 / M1)</name>
    <dbReference type="NCBI Taxonomy" id="655812"/>
    <lineage>
        <taxon>Bacteria</taxon>
        <taxon>Bacillati</taxon>
        <taxon>Bacillota</taxon>
        <taxon>Bacilli</taxon>
        <taxon>Lactobacillales</taxon>
        <taxon>Aerococcaceae</taxon>
        <taxon>Aerococcus</taxon>
    </lineage>
</organism>
<evidence type="ECO:0000313" key="8">
    <source>
        <dbReference type="Proteomes" id="UP000003764"/>
    </source>
</evidence>
<dbReference type="EMBL" id="ADNT01000045">
    <property type="protein sequence ID" value="EFG50106.1"/>
    <property type="molecule type" value="Genomic_DNA"/>
</dbReference>
<dbReference type="InterPro" id="IPR023635">
    <property type="entry name" value="Peptide_deformylase"/>
</dbReference>
<sequence length="205" mass="23298">MRKYTSYDRRKGVVQMITMEDIIREGHPTLRKKAEKITFPVSEEIRQLADDMMEFLRNSQDEELAEKYGLRGGVGIAAPQLDVSIQMTALLVPDLMDPENAEPLLNGVFLNPRVVSHSVEGVCLREGEGCLSVDRDVPGYVPRHARITVTYNDIDGNEYKKRFSGYPAIVLQHEIDHLNGIMFYDHISEETPFALDEHTHLLGDE</sequence>
<dbReference type="Pfam" id="PF01327">
    <property type="entry name" value="Pep_deformylase"/>
    <property type="match status" value="1"/>
</dbReference>
<dbReference type="Proteomes" id="UP000003764">
    <property type="component" value="Unassembled WGS sequence"/>
</dbReference>
<protein>
    <recommendedName>
        <fullName evidence="6">Peptide deformylase</fullName>
        <shortName evidence="6">PDF</shortName>
        <ecNumber evidence="6">3.5.1.88</ecNumber>
    </recommendedName>
    <alternativeName>
        <fullName evidence="6">Polypeptide deformylase</fullName>
    </alternativeName>
</protein>
<dbReference type="NCBIfam" id="TIGR00079">
    <property type="entry name" value="pept_deformyl"/>
    <property type="match status" value="1"/>
</dbReference>
<feature type="binding site" evidence="6">
    <location>
        <position position="173"/>
    </location>
    <ligand>
        <name>Fe cation</name>
        <dbReference type="ChEBI" id="CHEBI:24875"/>
    </ligand>
</feature>
<dbReference type="PIRSF" id="PIRSF004749">
    <property type="entry name" value="Pep_def"/>
    <property type="match status" value="1"/>
</dbReference>
<comment type="cofactor">
    <cofactor evidence="6">
        <name>Fe(2+)</name>
        <dbReference type="ChEBI" id="CHEBI:29033"/>
    </cofactor>
    <text evidence="6">Binds 1 Fe(2+) ion.</text>
</comment>
<accession>A0ABN0AA28</accession>
<evidence type="ECO:0000313" key="7">
    <source>
        <dbReference type="EMBL" id="EFG50106.1"/>
    </source>
</evidence>
<dbReference type="GO" id="GO:0042586">
    <property type="term" value="F:peptide deformylase activity"/>
    <property type="evidence" value="ECO:0007669"/>
    <property type="project" value="UniProtKB-EC"/>
</dbReference>
<dbReference type="PANTHER" id="PTHR10458">
    <property type="entry name" value="PEPTIDE DEFORMYLASE"/>
    <property type="match status" value="1"/>
</dbReference>